<keyword evidence="4" id="KW-0378">Hydrolase</keyword>
<dbReference type="Gene3D" id="2.60.120.260">
    <property type="entry name" value="Galactose-binding domain-like"/>
    <property type="match status" value="1"/>
</dbReference>
<dbReference type="PANTHER" id="PTHR37834:SF2">
    <property type="entry name" value="ESTERASE, SGNH HYDROLASE-TYPE"/>
    <property type="match status" value="1"/>
</dbReference>
<dbReference type="InterPro" id="IPR037461">
    <property type="entry name" value="CtCE2-like_dom"/>
</dbReference>
<keyword evidence="5" id="KW-1185">Reference proteome</keyword>
<dbReference type="InterPro" id="IPR013830">
    <property type="entry name" value="SGNH_hydro"/>
</dbReference>
<evidence type="ECO:0000313" key="4">
    <source>
        <dbReference type="EMBL" id="MBD1395223.1"/>
    </source>
</evidence>
<evidence type="ECO:0000256" key="1">
    <source>
        <dbReference type="SAM" id="SignalP"/>
    </source>
</evidence>
<evidence type="ECO:0000259" key="3">
    <source>
        <dbReference type="Pfam" id="PF17996"/>
    </source>
</evidence>
<dbReference type="CDD" id="cd01831">
    <property type="entry name" value="Endoglucanase_E_like"/>
    <property type="match status" value="1"/>
</dbReference>
<dbReference type="Gene3D" id="3.40.50.1110">
    <property type="entry name" value="SGNH hydrolase"/>
    <property type="match status" value="1"/>
</dbReference>
<keyword evidence="1" id="KW-0732">Signal</keyword>
<feature type="signal peptide" evidence="1">
    <location>
        <begin position="1"/>
        <end position="18"/>
    </location>
</feature>
<organism evidence="4 5">
    <name type="scientific">Mucilaginibacter glaciei</name>
    <dbReference type="NCBI Taxonomy" id="2772109"/>
    <lineage>
        <taxon>Bacteria</taxon>
        <taxon>Pseudomonadati</taxon>
        <taxon>Bacteroidota</taxon>
        <taxon>Sphingobacteriia</taxon>
        <taxon>Sphingobacteriales</taxon>
        <taxon>Sphingobacteriaceae</taxon>
        <taxon>Mucilaginibacter</taxon>
    </lineage>
</organism>
<feature type="domain" description="Carbohydrate esterase 2 N-terminal" evidence="3">
    <location>
        <begin position="34"/>
        <end position="140"/>
    </location>
</feature>
<dbReference type="InterPro" id="IPR040794">
    <property type="entry name" value="CE2_N"/>
</dbReference>
<dbReference type="RefSeq" id="WP_191165647.1">
    <property type="nucleotide sequence ID" value="NZ_JACWMX010000010.1"/>
</dbReference>
<dbReference type="EMBL" id="JACWMX010000010">
    <property type="protein sequence ID" value="MBD1395223.1"/>
    <property type="molecule type" value="Genomic_DNA"/>
</dbReference>
<name>A0A926NTZ1_9SPHI</name>
<evidence type="ECO:0000259" key="2">
    <source>
        <dbReference type="Pfam" id="PF13472"/>
    </source>
</evidence>
<comment type="caution">
    <text evidence="4">The sequence shown here is derived from an EMBL/GenBank/DDBJ whole genome shotgun (WGS) entry which is preliminary data.</text>
</comment>
<dbReference type="GO" id="GO:0052689">
    <property type="term" value="F:carboxylic ester hydrolase activity"/>
    <property type="evidence" value="ECO:0007669"/>
    <property type="project" value="InterPro"/>
</dbReference>
<dbReference type="AlphaFoldDB" id="A0A926NTZ1"/>
<proteinExistence type="predicted"/>
<reference evidence="4" key="1">
    <citation type="submission" date="2020-09" db="EMBL/GenBank/DDBJ databases">
        <title>Novel species of Mucilaginibacter isolated from a glacier on the Tibetan Plateau.</title>
        <authorList>
            <person name="Liu Q."/>
            <person name="Xin Y.-H."/>
        </authorList>
    </citation>
    <scope>NUCLEOTIDE SEQUENCE</scope>
    <source>
        <strain evidence="4">ZB1P21</strain>
    </source>
</reference>
<gene>
    <name evidence="4" type="ORF">IDJ76_19115</name>
</gene>
<evidence type="ECO:0000313" key="5">
    <source>
        <dbReference type="Proteomes" id="UP000619078"/>
    </source>
</evidence>
<sequence>MKNLLTILTVLLMFNARAKDMPVLYKADNPNFKYVGRVDFANPQLPKFWSPGVYIVASFKGTSCELLINDEELYGKTHNYIEVVIDGKASRIQTTGKTNAITIANNLPDAKHTVLICKDTESGMGYLQFVGLKCAQLLPPAPLPKRKIEYIGDSITAAQGIDESVIPCGKGQWYDQHNAYEGYAARTSRALNAQWQVTAVAGIGLIHSCCNMDILMPQVYDKTSLRQDSVPYNFNYQPDVVTICLGQNDGKQDSTSFCSAYVKLISTIRSKYPQADVVCLTSPMADASLTKTLKSYLTGIVQAANAAGYKNVSKYFFSRSYNSGCSSHPDMKEHALIAQELTGYIRQLKHW</sequence>
<dbReference type="SUPFAM" id="SSF52266">
    <property type="entry name" value="SGNH hydrolase"/>
    <property type="match status" value="1"/>
</dbReference>
<feature type="domain" description="SGNH hydrolase-type esterase" evidence="2">
    <location>
        <begin position="151"/>
        <end position="307"/>
    </location>
</feature>
<feature type="chain" id="PRO_5036905696" evidence="1">
    <location>
        <begin position="19"/>
        <end position="351"/>
    </location>
</feature>
<dbReference type="PANTHER" id="PTHR37834">
    <property type="entry name" value="GDSL-LIKE LIPASE/ACYLHYDROLASE DOMAIN PROTEIN (AFU_ORTHOLOGUE AFUA_2G00620)"/>
    <property type="match status" value="1"/>
</dbReference>
<accession>A0A926NTZ1</accession>
<dbReference type="InterPro" id="IPR052762">
    <property type="entry name" value="PCW_deacetylase/CE"/>
</dbReference>
<dbReference type="Proteomes" id="UP000619078">
    <property type="component" value="Unassembled WGS sequence"/>
</dbReference>
<dbReference type="InterPro" id="IPR036514">
    <property type="entry name" value="SGNH_hydro_sf"/>
</dbReference>
<protein>
    <submittedName>
        <fullName evidence="4">SGNH/GDSL hydrolase family protein</fullName>
    </submittedName>
</protein>
<dbReference type="Pfam" id="PF17996">
    <property type="entry name" value="CE2_N"/>
    <property type="match status" value="1"/>
</dbReference>
<dbReference type="Pfam" id="PF13472">
    <property type="entry name" value="Lipase_GDSL_2"/>
    <property type="match status" value="1"/>
</dbReference>